<dbReference type="GO" id="GO:1900376">
    <property type="term" value="P:regulation of secondary metabolite biosynthetic process"/>
    <property type="evidence" value="ECO:0007669"/>
    <property type="project" value="TreeGrafter"/>
</dbReference>
<keyword evidence="10" id="KW-1185">Reference proteome</keyword>
<dbReference type="GO" id="GO:0045892">
    <property type="term" value="P:negative regulation of DNA-templated transcription"/>
    <property type="evidence" value="ECO:0007669"/>
    <property type="project" value="TreeGrafter"/>
</dbReference>
<dbReference type="HOGENOM" id="CLU_096072_2_1_6"/>
<accession>G4QDX2</accession>
<evidence type="ECO:0000256" key="7">
    <source>
        <dbReference type="PIRSR" id="PIRSR602481-1"/>
    </source>
</evidence>
<keyword evidence="8" id="KW-0408">Iron</keyword>
<feature type="binding site" evidence="7">
    <location>
        <position position="114"/>
    </location>
    <ligand>
        <name>Zn(2+)</name>
        <dbReference type="ChEBI" id="CHEBI:29105"/>
    </ligand>
</feature>
<evidence type="ECO:0000256" key="4">
    <source>
        <dbReference type="ARBA" id="ARBA00023015"/>
    </source>
</evidence>
<name>G4QDX2_GLANF</name>
<protein>
    <recommendedName>
        <fullName evidence="8">Ferric uptake regulation protein</fullName>
    </recommendedName>
</protein>
<keyword evidence="5 8" id="KW-0238">DNA-binding</keyword>
<organism evidence="9 10">
    <name type="scientific">Glaciecola nitratireducens (strain JCM 12485 / KCTC 12276 / FR1064)</name>
    <dbReference type="NCBI Taxonomy" id="1085623"/>
    <lineage>
        <taxon>Bacteria</taxon>
        <taxon>Pseudomonadati</taxon>
        <taxon>Pseudomonadota</taxon>
        <taxon>Gammaproteobacteria</taxon>
        <taxon>Alteromonadales</taxon>
        <taxon>Alteromonadaceae</taxon>
        <taxon>Brumicola</taxon>
    </lineage>
</organism>
<comment type="subcellular location">
    <subcellularLocation>
        <location evidence="8">Cytoplasm</location>
    </subcellularLocation>
</comment>
<dbReference type="GO" id="GO:0000976">
    <property type="term" value="F:transcription cis-regulatory region binding"/>
    <property type="evidence" value="ECO:0007669"/>
    <property type="project" value="TreeGrafter"/>
</dbReference>
<dbReference type="KEGG" id="gni:GNIT_3151"/>
<evidence type="ECO:0000313" key="9">
    <source>
        <dbReference type="EMBL" id="AEP31246.1"/>
    </source>
</evidence>
<dbReference type="Proteomes" id="UP000009282">
    <property type="component" value="Chromosome"/>
</dbReference>
<dbReference type="Gene3D" id="1.10.10.10">
    <property type="entry name" value="Winged helix-like DNA-binding domain superfamily/Winged helix DNA-binding domain"/>
    <property type="match status" value="1"/>
</dbReference>
<evidence type="ECO:0000313" key="10">
    <source>
        <dbReference type="Proteomes" id="UP000009282"/>
    </source>
</evidence>
<gene>
    <name evidence="9" type="primary">zur</name>
    <name evidence="8" type="synonym">fur</name>
    <name evidence="9" type="ordered locus">GNIT_3151</name>
</gene>
<dbReference type="PANTHER" id="PTHR33202">
    <property type="entry name" value="ZINC UPTAKE REGULATION PROTEIN"/>
    <property type="match status" value="1"/>
</dbReference>
<dbReference type="Pfam" id="PF01475">
    <property type="entry name" value="FUR"/>
    <property type="match status" value="1"/>
</dbReference>
<evidence type="ECO:0000256" key="3">
    <source>
        <dbReference type="ARBA" id="ARBA00022833"/>
    </source>
</evidence>
<keyword evidence="6 8" id="KW-0804">Transcription</keyword>
<dbReference type="InterPro" id="IPR036388">
    <property type="entry name" value="WH-like_DNA-bd_sf"/>
</dbReference>
<dbReference type="OrthoDB" id="9801127at2"/>
<dbReference type="GO" id="GO:0008270">
    <property type="term" value="F:zinc ion binding"/>
    <property type="evidence" value="ECO:0007669"/>
    <property type="project" value="TreeGrafter"/>
</dbReference>
<dbReference type="CDD" id="cd07153">
    <property type="entry name" value="Fur_like"/>
    <property type="match status" value="1"/>
</dbReference>
<comment type="subunit">
    <text evidence="8">Homodimer.</text>
</comment>
<dbReference type="GO" id="GO:0003700">
    <property type="term" value="F:DNA-binding transcription factor activity"/>
    <property type="evidence" value="ECO:0007669"/>
    <property type="project" value="UniProtKB-UniRule"/>
</dbReference>
<dbReference type="InterPro" id="IPR043135">
    <property type="entry name" value="Fur_C"/>
</dbReference>
<proteinExistence type="inferred from homology"/>
<dbReference type="Gene3D" id="3.30.1490.190">
    <property type="match status" value="1"/>
</dbReference>
<evidence type="ECO:0000256" key="5">
    <source>
        <dbReference type="ARBA" id="ARBA00023125"/>
    </source>
</evidence>
<dbReference type="PANTHER" id="PTHR33202:SF6">
    <property type="entry name" value="ZINC UPTAKE REGULATION PROTEIN"/>
    <property type="match status" value="1"/>
</dbReference>
<comment type="similarity">
    <text evidence="1 8">Belongs to the Fur family.</text>
</comment>
<dbReference type="InterPro" id="IPR002481">
    <property type="entry name" value="FUR"/>
</dbReference>
<dbReference type="InterPro" id="IPR036390">
    <property type="entry name" value="WH_DNA-bd_sf"/>
</dbReference>
<feature type="binding site" evidence="7">
    <location>
        <position position="154"/>
    </location>
    <ligand>
        <name>Zn(2+)</name>
        <dbReference type="ChEBI" id="CHEBI:29105"/>
    </ligand>
</feature>
<sequence length="155" mass="17395">MSANREKTLVLSKQNKAILVKAKSYCQEKGARLTPLRERVYEILLHQDSAIGAYDLLDELRKTDDNAKPPTVYRALDFFLDLGLVHKVESTNAFMACHHFGCSHPVQFLICDTCGDVQEIQSAGVKETLEAQAEQNSFVILRQTIEAHGVCQKCQ</sequence>
<evidence type="ECO:0000256" key="2">
    <source>
        <dbReference type="ARBA" id="ARBA00022491"/>
    </source>
</evidence>
<dbReference type="AlphaFoldDB" id="G4QDX2"/>
<comment type="cofactor">
    <cofactor evidence="7">
        <name>Zn(2+)</name>
        <dbReference type="ChEBI" id="CHEBI:29105"/>
    </cofactor>
    <text evidence="7">Binds 1 zinc ion per subunit.</text>
</comment>
<evidence type="ECO:0000256" key="6">
    <source>
        <dbReference type="ARBA" id="ARBA00023163"/>
    </source>
</evidence>
<keyword evidence="4 8" id="KW-0805">Transcription regulation</keyword>
<dbReference type="GO" id="GO:0005829">
    <property type="term" value="C:cytosol"/>
    <property type="evidence" value="ECO:0007669"/>
    <property type="project" value="TreeGrafter"/>
</dbReference>
<reference evidence="9 10" key="1">
    <citation type="journal article" date="2011" name="J. Bacteriol.">
        <title>Complete genome sequence of seawater bacterium Glaciecola nitratireducens FR1064T.</title>
        <authorList>
            <person name="Bian F."/>
            <person name="Qin Q.L."/>
            <person name="Xie B.B."/>
            <person name="Shu Y.L."/>
            <person name="Zhang X.Y."/>
            <person name="Yu Y."/>
            <person name="Chen B."/>
            <person name="Chen X.L."/>
            <person name="Zhou B.C."/>
            <person name="Zhang Y.Z."/>
        </authorList>
    </citation>
    <scope>NUCLEOTIDE SEQUENCE [LARGE SCALE GENOMIC DNA]</scope>
    <source>
        <strain evidence="10">JCM 12485 / KCTC 12276 / FR1064</strain>
    </source>
</reference>
<dbReference type="RefSeq" id="WP_014110117.1">
    <property type="nucleotide sequence ID" value="NC_016041.1"/>
</dbReference>
<keyword evidence="7 8" id="KW-0479">Metal-binding</keyword>
<dbReference type="eggNOG" id="COG0735">
    <property type="taxonomic scope" value="Bacteria"/>
</dbReference>
<keyword evidence="3 7" id="KW-0862">Zinc</keyword>
<evidence type="ECO:0000256" key="8">
    <source>
        <dbReference type="RuleBase" id="RU364037"/>
    </source>
</evidence>
<dbReference type="EMBL" id="CP003060">
    <property type="protein sequence ID" value="AEP31246.1"/>
    <property type="molecule type" value="Genomic_DNA"/>
</dbReference>
<feature type="binding site" evidence="7">
    <location>
        <position position="151"/>
    </location>
    <ligand>
        <name>Zn(2+)</name>
        <dbReference type="ChEBI" id="CHEBI:29105"/>
    </ligand>
</feature>
<feature type="binding site" evidence="7">
    <location>
        <position position="111"/>
    </location>
    <ligand>
        <name>Zn(2+)</name>
        <dbReference type="ChEBI" id="CHEBI:29105"/>
    </ligand>
</feature>
<dbReference type="SUPFAM" id="SSF46785">
    <property type="entry name" value="Winged helix' DNA-binding domain"/>
    <property type="match status" value="1"/>
</dbReference>
<evidence type="ECO:0000256" key="1">
    <source>
        <dbReference type="ARBA" id="ARBA00007957"/>
    </source>
</evidence>
<keyword evidence="2 8" id="KW-0678">Repressor</keyword>
<dbReference type="STRING" id="1085623.GNIT_3151"/>
<keyword evidence="8" id="KW-0963">Cytoplasm</keyword>